<sequence length="467" mass="49949">MTNKLRLTSITASLLMCMTLVACGGGSGGGVEGSTTPTIEGQEKTTGGAKNAELSEYSQNGVSVKLLTSLLESGVQQYPSVNSSPDGRYVIAAWAQGNQVVIKPDPMADGGIFFNSPITEDRYLSDEISIAVNDNGAAIVAWVEWGNGVNPRILYRTVDIALGIASEVNELDNRLTNVIDAINLSINSNGDGLVTFKGATANESGLMASLFTRATQSWSGANVIDSYTSDVIGQTLDDSGRAMIGFEYFTAKYITYQTGSGWGSVMPIPFDIERKDEASISLGLGSVPTLGYVANNGEFVPDDGISISTYDWSRLNWNTPKIVGESAYQIHEPDLALGADGKLYLTWLAKKSNSGEDNIFVSKQDSNGWSKAVLVTDNPGLFALNIIAQADGKGDFSVMWSNAGALFRQLNIATSIGGKITTETLTDNARAIVDYAQVLNAAGERHIIWSEANYKESVVFMRKDTLN</sequence>
<keyword evidence="4" id="KW-1185">Reference proteome</keyword>
<feature type="region of interest" description="Disordered" evidence="1">
    <location>
        <begin position="29"/>
        <end position="49"/>
    </location>
</feature>
<evidence type="ECO:0000256" key="2">
    <source>
        <dbReference type="SAM" id="SignalP"/>
    </source>
</evidence>
<reference evidence="3" key="1">
    <citation type="submission" date="2022-07" db="EMBL/GenBank/DDBJ databases">
        <title>Alkalimarinus sp. nov., isolated from gut of a Alitta virens.</title>
        <authorList>
            <person name="Yang A.I."/>
            <person name="Shin N.-R."/>
        </authorList>
    </citation>
    <scope>NUCLEOTIDE SEQUENCE</scope>
    <source>
        <strain evidence="3">FA028</strain>
    </source>
</reference>
<dbReference type="Proteomes" id="UP001164472">
    <property type="component" value="Chromosome"/>
</dbReference>
<evidence type="ECO:0000313" key="3">
    <source>
        <dbReference type="EMBL" id="UZW76596.1"/>
    </source>
</evidence>
<dbReference type="EMBL" id="CP101527">
    <property type="protein sequence ID" value="UZW76596.1"/>
    <property type="molecule type" value="Genomic_DNA"/>
</dbReference>
<keyword evidence="2" id="KW-0732">Signal</keyword>
<evidence type="ECO:0000256" key="1">
    <source>
        <dbReference type="SAM" id="MobiDB-lite"/>
    </source>
</evidence>
<feature type="chain" id="PRO_5039441225" description="Lipoprotein" evidence="2">
    <location>
        <begin position="23"/>
        <end position="467"/>
    </location>
</feature>
<protein>
    <recommendedName>
        <fullName evidence="5">Lipoprotein</fullName>
    </recommendedName>
</protein>
<name>A0A9E8KKV1_9ALTE</name>
<proteinExistence type="predicted"/>
<evidence type="ECO:0008006" key="5">
    <source>
        <dbReference type="Google" id="ProtNLM"/>
    </source>
</evidence>
<evidence type="ECO:0000313" key="4">
    <source>
        <dbReference type="Proteomes" id="UP001164472"/>
    </source>
</evidence>
<dbReference type="KEGG" id="asem:NNL22_08445"/>
<gene>
    <name evidence="3" type="ORF">NNL22_08445</name>
</gene>
<feature type="signal peptide" evidence="2">
    <location>
        <begin position="1"/>
        <end position="22"/>
    </location>
</feature>
<dbReference type="PROSITE" id="PS51257">
    <property type="entry name" value="PROKAR_LIPOPROTEIN"/>
    <property type="match status" value="1"/>
</dbReference>
<dbReference type="RefSeq" id="WP_251812780.1">
    <property type="nucleotide sequence ID" value="NZ_CP101527.1"/>
</dbReference>
<dbReference type="AlphaFoldDB" id="A0A9E8KKV1"/>
<organism evidence="3 4">
    <name type="scientific">Alkalimarinus sediminis</name>
    <dbReference type="NCBI Taxonomy" id="1632866"/>
    <lineage>
        <taxon>Bacteria</taxon>
        <taxon>Pseudomonadati</taxon>
        <taxon>Pseudomonadota</taxon>
        <taxon>Gammaproteobacteria</taxon>
        <taxon>Alteromonadales</taxon>
        <taxon>Alteromonadaceae</taxon>
        <taxon>Alkalimarinus</taxon>
    </lineage>
</organism>
<accession>A0A9E8KKV1</accession>